<accession>A0A0F8ZJC8</accession>
<organism evidence="1">
    <name type="scientific">marine sediment metagenome</name>
    <dbReference type="NCBI Taxonomy" id="412755"/>
    <lineage>
        <taxon>unclassified sequences</taxon>
        <taxon>metagenomes</taxon>
        <taxon>ecological metagenomes</taxon>
    </lineage>
</organism>
<dbReference type="AlphaFoldDB" id="A0A0F8ZJC8"/>
<protein>
    <submittedName>
        <fullName evidence="1">Uncharacterized protein</fullName>
    </submittedName>
</protein>
<reference evidence="1" key="1">
    <citation type="journal article" date="2015" name="Nature">
        <title>Complex archaea that bridge the gap between prokaryotes and eukaryotes.</title>
        <authorList>
            <person name="Spang A."/>
            <person name="Saw J.H."/>
            <person name="Jorgensen S.L."/>
            <person name="Zaremba-Niedzwiedzka K."/>
            <person name="Martijn J."/>
            <person name="Lind A.E."/>
            <person name="van Eijk R."/>
            <person name="Schleper C."/>
            <person name="Guy L."/>
            <person name="Ettema T.J."/>
        </authorList>
    </citation>
    <scope>NUCLEOTIDE SEQUENCE</scope>
</reference>
<comment type="caution">
    <text evidence="1">The sequence shown here is derived from an EMBL/GenBank/DDBJ whole genome shotgun (WGS) entry which is preliminary data.</text>
</comment>
<sequence length="100" mass="11637">MTKPKVKTITVLGRKWWDRPNGNTYNTAQVMVNGVTVGKTEYCYGYGDYYLQAAGDWLEKRGYIKRGHYPYGGATPLWRYCSDNNIHLEYSAHYCLKKEL</sequence>
<gene>
    <name evidence="1" type="ORF">LCGC14_2688340</name>
</gene>
<evidence type="ECO:0000313" key="1">
    <source>
        <dbReference type="EMBL" id="KKK93892.1"/>
    </source>
</evidence>
<dbReference type="EMBL" id="LAZR01047580">
    <property type="protein sequence ID" value="KKK93892.1"/>
    <property type="molecule type" value="Genomic_DNA"/>
</dbReference>
<name>A0A0F8ZJC8_9ZZZZ</name>
<proteinExistence type="predicted"/>